<accession>A7UAM7</accession>
<dbReference type="AlphaFoldDB" id="A7UAM7"/>
<protein>
    <submittedName>
        <fullName evidence="1">Uncharacterized protein</fullName>
    </submittedName>
</protein>
<feature type="non-terminal residue" evidence="1">
    <location>
        <position position="114"/>
    </location>
</feature>
<name>A7UAM7_9ROSI</name>
<proteinExistence type="predicted"/>
<reference evidence="1" key="1">
    <citation type="submission" date="2007-07" db="EMBL/GenBank/DDBJ databases">
        <title>Sequence-characterized RAPD-PCR based DNA markers from Begonia x tuberhybrida.</title>
        <authorList>
            <person name="Wiesnerova D."/>
            <person name="Wiesner I."/>
        </authorList>
    </citation>
    <scope>NUCLEOTIDE SEQUENCE</scope>
</reference>
<sequence>MKRVVSLSPGCMVHGDATSIASSSHLGHAVHACVDVPLRTSTSSMHSQAAVQLNATTPSLHAHTNFRSLRRRISHYVDASLANPTSSFIQGGDALSQKCASYAFDASDHTTTHH</sequence>
<dbReference type="EMBL" id="EU035989">
    <property type="protein sequence ID" value="ABS86972.1"/>
    <property type="molecule type" value="Genomic_DNA"/>
</dbReference>
<organism evidence="1">
    <name type="scientific">Begonia x tuberhybrida</name>
    <dbReference type="NCBI Taxonomy" id="447310"/>
    <lineage>
        <taxon>Eukaryota</taxon>
        <taxon>Viridiplantae</taxon>
        <taxon>Streptophyta</taxon>
        <taxon>Embryophyta</taxon>
        <taxon>Tracheophyta</taxon>
        <taxon>Spermatophyta</taxon>
        <taxon>Magnoliopsida</taxon>
        <taxon>eudicotyledons</taxon>
        <taxon>Gunneridae</taxon>
        <taxon>Pentapetalae</taxon>
        <taxon>rosids</taxon>
        <taxon>fabids</taxon>
        <taxon>Cucurbitales</taxon>
        <taxon>Begoniaceae</taxon>
        <taxon>Begonia</taxon>
        <taxon>Begonia incertae sedis</taxon>
    </lineage>
</organism>
<evidence type="ECO:0000313" key="1">
    <source>
        <dbReference type="EMBL" id="ABS86972.1"/>
    </source>
</evidence>